<dbReference type="PANTHER" id="PTHR30273">
    <property type="entry name" value="PERIPLASMIC SIGNAL SENSOR AND SIGMA FACTOR ACTIVATOR FECR-RELATED"/>
    <property type="match status" value="1"/>
</dbReference>
<name>A0A127VDD7_9SPHI</name>
<keyword evidence="1" id="KW-0472">Membrane</keyword>
<dbReference type="Proteomes" id="UP000071561">
    <property type="component" value="Chromosome"/>
</dbReference>
<dbReference type="AlphaFoldDB" id="A0A127VDD7"/>
<dbReference type="GO" id="GO:0016989">
    <property type="term" value="F:sigma factor antagonist activity"/>
    <property type="evidence" value="ECO:0007669"/>
    <property type="project" value="TreeGrafter"/>
</dbReference>
<organism evidence="4 5">
    <name type="scientific">Pedobacter cryoconitis</name>
    <dbReference type="NCBI Taxonomy" id="188932"/>
    <lineage>
        <taxon>Bacteria</taxon>
        <taxon>Pseudomonadati</taxon>
        <taxon>Bacteroidota</taxon>
        <taxon>Sphingobacteriia</taxon>
        <taxon>Sphingobacteriales</taxon>
        <taxon>Sphingobacteriaceae</taxon>
        <taxon>Pedobacter</taxon>
    </lineage>
</organism>
<dbReference type="Pfam" id="PF16344">
    <property type="entry name" value="FecR_C"/>
    <property type="match status" value="1"/>
</dbReference>
<evidence type="ECO:0000313" key="5">
    <source>
        <dbReference type="Proteomes" id="UP000071561"/>
    </source>
</evidence>
<keyword evidence="1" id="KW-0812">Transmembrane</keyword>
<feature type="domain" description="Protein FecR C-terminal" evidence="3">
    <location>
        <begin position="252"/>
        <end position="316"/>
    </location>
</feature>
<dbReference type="KEGG" id="pcm:AY601_2423"/>
<accession>A0A127VDD7</accession>
<evidence type="ECO:0000259" key="2">
    <source>
        <dbReference type="Pfam" id="PF04773"/>
    </source>
</evidence>
<evidence type="ECO:0000256" key="1">
    <source>
        <dbReference type="SAM" id="Phobius"/>
    </source>
</evidence>
<dbReference type="PANTHER" id="PTHR30273:SF2">
    <property type="entry name" value="PROTEIN FECR"/>
    <property type="match status" value="1"/>
</dbReference>
<keyword evidence="5" id="KW-1185">Reference proteome</keyword>
<dbReference type="InterPro" id="IPR006860">
    <property type="entry name" value="FecR"/>
</dbReference>
<dbReference type="InterPro" id="IPR012373">
    <property type="entry name" value="Ferrdict_sens_TM"/>
</dbReference>
<feature type="transmembrane region" description="Helical" evidence="1">
    <location>
        <begin position="75"/>
        <end position="95"/>
    </location>
</feature>
<keyword evidence="1" id="KW-1133">Transmembrane helix</keyword>
<dbReference type="Pfam" id="PF04773">
    <property type="entry name" value="FecR"/>
    <property type="match status" value="1"/>
</dbReference>
<gene>
    <name evidence="4" type="ORF">AY601_2423</name>
</gene>
<dbReference type="PATRIC" id="fig|188932.3.peg.2532"/>
<dbReference type="EMBL" id="CP014504">
    <property type="protein sequence ID" value="AMP99314.1"/>
    <property type="molecule type" value="Genomic_DNA"/>
</dbReference>
<sequence length="321" mass="36169">MKSSEKKKLYRRFLEKELNAAELDEFFLLVENGEFDLDYLDMMPAVEGQKMEIQVIAEENPVIASPVKIRPVFRLFIKVAVAASLLLVSTLGYLAHRKAESLKQQTSFTTVTVPVGSVKIITLTDHSVVTLNSGSVFKYPAAFAANNRKVFLIKGKGFFEIAKDKHRPFTVYSAKLSTTALGTSFTVENYKNYQLEKIRLYTGKVEIGSQQKGFTALRLTPGQQYSQVGDAGEKSVFDKIGQIKPYTEDGTLEFDNTSLTEALAQVASYYNITLQFEKQDLKGFAINGRFRNEPVKDVLKTLLFTHHLKFKKIPEGYVIMN</sequence>
<reference evidence="4 5" key="1">
    <citation type="submission" date="2016-03" db="EMBL/GenBank/DDBJ databases">
        <title>Complete genome sequence of Pedobacter cryoconitis PAMC 27485.</title>
        <authorList>
            <person name="Lee J."/>
            <person name="Kim O.-S."/>
        </authorList>
    </citation>
    <scope>NUCLEOTIDE SEQUENCE [LARGE SCALE GENOMIC DNA]</scope>
    <source>
        <strain evidence="4 5">PAMC 27485</strain>
    </source>
</reference>
<dbReference type="Gene3D" id="3.55.50.30">
    <property type="match status" value="1"/>
</dbReference>
<dbReference type="InterPro" id="IPR032508">
    <property type="entry name" value="FecR_C"/>
</dbReference>
<dbReference type="OrthoDB" id="1097132at2"/>
<proteinExistence type="predicted"/>
<evidence type="ECO:0000259" key="3">
    <source>
        <dbReference type="Pfam" id="PF16344"/>
    </source>
</evidence>
<protein>
    <submittedName>
        <fullName evidence="4">Putative anti-sigma factor</fullName>
    </submittedName>
</protein>
<evidence type="ECO:0000313" key="4">
    <source>
        <dbReference type="EMBL" id="AMP99314.1"/>
    </source>
</evidence>
<dbReference type="Gene3D" id="2.60.120.1440">
    <property type="match status" value="1"/>
</dbReference>
<feature type="domain" description="FecR protein" evidence="2">
    <location>
        <begin position="110"/>
        <end position="205"/>
    </location>
</feature>
<dbReference type="RefSeq" id="WP_068401169.1">
    <property type="nucleotide sequence ID" value="NZ_CP014504.1"/>
</dbReference>